<dbReference type="EMBL" id="JAPMOS010000118">
    <property type="protein sequence ID" value="KAJ4455131.1"/>
    <property type="molecule type" value="Genomic_DNA"/>
</dbReference>
<keyword evidence="1" id="KW-0732">Signal</keyword>
<protein>
    <recommendedName>
        <fullName evidence="4">Secreted protein</fullName>
    </recommendedName>
</protein>
<organism evidence="2 3">
    <name type="scientific">Paratrimastix pyriformis</name>
    <dbReference type="NCBI Taxonomy" id="342808"/>
    <lineage>
        <taxon>Eukaryota</taxon>
        <taxon>Metamonada</taxon>
        <taxon>Preaxostyla</taxon>
        <taxon>Paratrimastigidae</taxon>
        <taxon>Paratrimastix</taxon>
    </lineage>
</organism>
<accession>A0ABQ8UB58</accession>
<comment type="caution">
    <text evidence="2">The sequence shown here is derived from an EMBL/GenBank/DDBJ whole genome shotgun (WGS) entry which is preliminary data.</text>
</comment>
<feature type="signal peptide" evidence="1">
    <location>
        <begin position="1"/>
        <end position="19"/>
    </location>
</feature>
<keyword evidence="3" id="KW-1185">Reference proteome</keyword>
<proteinExistence type="predicted"/>
<name>A0ABQ8UB58_9EUKA</name>
<evidence type="ECO:0008006" key="4">
    <source>
        <dbReference type="Google" id="ProtNLM"/>
    </source>
</evidence>
<evidence type="ECO:0000256" key="1">
    <source>
        <dbReference type="SAM" id="SignalP"/>
    </source>
</evidence>
<feature type="chain" id="PRO_5047047517" description="Secreted protein" evidence="1">
    <location>
        <begin position="20"/>
        <end position="179"/>
    </location>
</feature>
<gene>
    <name evidence="2" type="ORF">PAPYR_9979</name>
</gene>
<sequence>MRVLLEKAVHLLLSPFACSSLAQLASQPRSACGFTSCCKVLLDSIASPRPRPAPVLPEFAQAAVGSSQVVRGRHEKPGCTYVCENGERTEALEEPGARARSDEAVSPLLLAAQVGGRRLTVTWRSTSRAPRPPRGGAAVGQPVAALSPALGGRLLHAWLSCAVQFHRTDARAGVGLVRP</sequence>
<evidence type="ECO:0000313" key="3">
    <source>
        <dbReference type="Proteomes" id="UP001141327"/>
    </source>
</evidence>
<evidence type="ECO:0000313" key="2">
    <source>
        <dbReference type="EMBL" id="KAJ4455131.1"/>
    </source>
</evidence>
<dbReference type="Proteomes" id="UP001141327">
    <property type="component" value="Unassembled WGS sequence"/>
</dbReference>
<reference evidence="2" key="1">
    <citation type="journal article" date="2022" name="bioRxiv">
        <title>Genomics of Preaxostyla Flagellates Illuminates Evolutionary Transitions and the Path Towards Mitochondrial Loss.</title>
        <authorList>
            <person name="Novak L.V.F."/>
            <person name="Treitli S.C."/>
            <person name="Pyrih J."/>
            <person name="Halakuc P."/>
            <person name="Pipaliya S.V."/>
            <person name="Vacek V."/>
            <person name="Brzon O."/>
            <person name="Soukal P."/>
            <person name="Eme L."/>
            <person name="Dacks J.B."/>
            <person name="Karnkowska A."/>
            <person name="Elias M."/>
            <person name="Hampl V."/>
        </authorList>
    </citation>
    <scope>NUCLEOTIDE SEQUENCE</scope>
    <source>
        <strain evidence="2">RCP-MX</strain>
    </source>
</reference>